<dbReference type="InterPro" id="IPR001867">
    <property type="entry name" value="OmpR/PhoB-type_DNA-bd"/>
</dbReference>
<dbReference type="Pfam" id="PF00072">
    <property type="entry name" value="Response_reg"/>
    <property type="match status" value="1"/>
</dbReference>
<reference evidence="8 9" key="1">
    <citation type="submission" date="2021-06" db="EMBL/GenBank/DDBJ databases">
        <title>Nitratireductor porphyridii sp. nov., isolated from a small marine red alga, Porphyridium purpureum in South Korea.</title>
        <authorList>
            <person name="Kim K.H."/>
            <person name="Kristyanto S."/>
            <person name="Jeon C.O."/>
        </authorList>
    </citation>
    <scope>NUCLEOTIDE SEQUENCE [LARGE SCALE GENOMIC DNA]</scope>
    <source>
        <strain evidence="8 9">R6</strain>
    </source>
</reference>
<feature type="domain" description="Response regulatory" evidence="6">
    <location>
        <begin position="2"/>
        <end position="116"/>
    </location>
</feature>
<comment type="caution">
    <text evidence="8">The sequence shown here is derived from an EMBL/GenBank/DDBJ whole genome shotgun (WGS) entry which is preliminary data.</text>
</comment>
<evidence type="ECO:0000256" key="5">
    <source>
        <dbReference type="PROSITE-ProRule" id="PRU01091"/>
    </source>
</evidence>
<dbReference type="Gene3D" id="1.10.10.10">
    <property type="entry name" value="Winged helix-like DNA-binding domain superfamily/Winged helix DNA-binding domain"/>
    <property type="match status" value="1"/>
</dbReference>
<dbReference type="InterPro" id="IPR011006">
    <property type="entry name" value="CheY-like_superfamily"/>
</dbReference>
<evidence type="ECO:0000313" key="8">
    <source>
        <dbReference type="EMBL" id="MBY8915164.1"/>
    </source>
</evidence>
<dbReference type="Pfam" id="PF00486">
    <property type="entry name" value="Trans_reg_C"/>
    <property type="match status" value="1"/>
</dbReference>
<dbReference type="SUPFAM" id="SSF52172">
    <property type="entry name" value="CheY-like"/>
    <property type="match status" value="1"/>
</dbReference>
<sequence length="225" mass="25388">MHFLIVEDTRDVAEAIERRLEKAGHVSDRAETLEDAEHFVAMAHHDLIVLDINLPDGSGIAFLKKLRAAGNRVPVLVLTARLAVNDKIDALDLGADDYMIKPFDLGELEARIRAIIRRRSGDADRTLVVGKLTFDMAARRVLIDGEPCELTRREQTLLEIFLTNRDRVLEKEDLLTRLFGHDEERNPNAVELYVGRLRRKIEGSGLEIRTLRGLGYQAVTMEPGT</sequence>
<dbReference type="InterPro" id="IPR001789">
    <property type="entry name" value="Sig_transdc_resp-reg_receiver"/>
</dbReference>
<keyword evidence="9" id="KW-1185">Reference proteome</keyword>
<feature type="modified residue" description="4-aspartylphosphate" evidence="4">
    <location>
        <position position="51"/>
    </location>
</feature>
<dbReference type="EMBL" id="JAHSQO010000001">
    <property type="protein sequence ID" value="MBY8915164.1"/>
    <property type="molecule type" value="Genomic_DNA"/>
</dbReference>
<dbReference type="InterPro" id="IPR036388">
    <property type="entry name" value="WH-like_DNA-bd_sf"/>
</dbReference>
<evidence type="ECO:0000256" key="2">
    <source>
        <dbReference type="ARBA" id="ARBA00023125"/>
    </source>
</evidence>
<keyword evidence="3" id="KW-0804">Transcription</keyword>
<dbReference type="Gene3D" id="3.40.50.2300">
    <property type="match status" value="1"/>
</dbReference>
<keyword evidence="1" id="KW-0805">Transcription regulation</keyword>
<dbReference type="InterPro" id="IPR039420">
    <property type="entry name" value="WalR-like"/>
</dbReference>
<dbReference type="PANTHER" id="PTHR48111">
    <property type="entry name" value="REGULATOR OF RPOS"/>
    <property type="match status" value="1"/>
</dbReference>
<organism evidence="8 9">
    <name type="scientific">Nitratireductor rhodophyticola</name>
    <dbReference type="NCBI Taxonomy" id="2854036"/>
    <lineage>
        <taxon>Bacteria</taxon>
        <taxon>Pseudomonadati</taxon>
        <taxon>Pseudomonadota</taxon>
        <taxon>Alphaproteobacteria</taxon>
        <taxon>Hyphomicrobiales</taxon>
        <taxon>Phyllobacteriaceae</taxon>
        <taxon>Nitratireductor</taxon>
    </lineage>
</organism>
<evidence type="ECO:0000259" key="7">
    <source>
        <dbReference type="PROSITE" id="PS51755"/>
    </source>
</evidence>
<keyword evidence="2 5" id="KW-0238">DNA-binding</keyword>
<accession>A0ABS7R2L9</accession>
<evidence type="ECO:0000313" key="9">
    <source>
        <dbReference type="Proteomes" id="UP000777661"/>
    </source>
</evidence>
<dbReference type="Gene3D" id="6.10.250.690">
    <property type="match status" value="1"/>
</dbReference>
<dbReference type="Proteomes" id="UP000777661">
    <property type="component" value="Unassembled WGS sequence"/>
</dbReference>
<dbReference type="PROSITE" id="PS51755">
    <property type="entry name" value="OMPR_PHOB"/>
    <property type="match status" value="1"/>
</dbReference>
<dbReference type="CDD" id="cd00383">
    <property type="entry name" value="trans_reg_C"/>
    <property type="match status" value="1"/>
</dbReference>
<dbReference type="PANTHER" id="PTHR48111:SF67">
    <property type="entry name" value="TRANSCRIPTIONAL REGULATORY PROTEIN TCTD"/>
    <property type="match status" value="1"/>
</dbReference>
<evidence type="ECO:0000256" key="1">
    <source>
        <dbReference type="ARBA" id="ARBA00023015"/>
    </source>
</evidence>
<feature type="DNA-binding region" description="OmpR/PhoB-type" evidence="5">
    <location>
        <begin position="124"/>
        <end position="220"/>
    </location>
</feature>
<name>A0ABS7R2L9_9HYPH</name>
<evidence type="ECO:0000256" key="4">
    <source>
        <dbReference type="PROSITE-ProRule" id="PRU00169"/>
    </source>
</evidence>
<evidence type="ECO:0000256" key="3">
    <source>
        <dbReference type="ARBA" id="ARBA00023163"/>
    </source>
</evidence>
<dbReference type="SMART" id="SM00862">
    <property type="entry name" value="Trans_reg_C"/>
    <property type="match status" value="1"/>
</dbReference>
<evidence type="ECO:0000259" key="6">
    <source>
        <dbReference type="PROSITE" id="PS50110"/>
    </source>
</evidence>
<dbReference type="PROSITE" id="PS50110">
    <property type="entry name" value="RESPONSE_REGULATORY"/>
    <property type="match status" value="1"/>
</dbReference>
<dbReference type="SMART" id="SM00448">
    <property type="entry name" value="REC"/>
    <property type="match status" value="1"/>
</dbReference>
<dbReference type="RefSeq" id="WP_223004145.1">
    <property type="nucleotide sequence ID" value="NZ_JAHSQO010000001.1"/>
</dbReference>
<keyword evidence="4" id="KW-0597">Phosphoprotein</keyword>
<proteinExistence type="predicted"/>
<protein>
    <submittedName>
        <fullName evidence="8">Response regulator transcription factor</fullName>
    </submittedName>
</protein>
<gene>
    <name evidence="8" type="ORF">KVG22_01070</name>
</gene>
<feature type="domain" description="OmpR/PhoB-type" evidence="7">
    <location>
        <begin position="124"/>
        <end position="220"/>
    </location>
</feature>